<dbReference type="Proteomes" id="UP000183794">
    <property type="component" value="Unassembled WGS sequence"/>
</dbReference>
<dbReference type="Pfam" id="PF04077">
    <property type="entry name" value="DsrH"/>
    <property type="match status" value="1"/>
</dbReference>
<evidence type="ECO:0000313" key="4">
    <source>
        <dbReference type="Proteomes" id="UP000183794"/>
    </source>
</evidence>
<dbReference type="STRING" id="80854.MVIS_0253"/>
<reference evidence="2 4" key="2">
    <citation type="submission" date="2016-11" db="EMBL/GenBank/DDBJ databases">
        <authorList>
            <person name="Jaros S."/>
            <person name="Januszkiewicz K."/>
            <person name="Wedrychowicz H."/>
        </authorList>
    </citation>
    <scope>NUCLEOTIDE SEQUENCE [LARGE SCALE GENOMIC DNA]</scope>
    <source>
        <strain evidence="2">NVI 5450</strain>
    </source>
</reference>
<proteinExistence type="predicted"/>
<dbReference type="AlphaFoldDB" id="A0A090ICF9"/>
<evidence type="ECO:0000313" key="3">
    <source>
        <dbReference type="Proteomes" id="UP000182660"/>
    </source>
</evidence>
<protein>
    <submittedName>
        <fullName evidence="2">DsrH protein</fullName>
    </submittedName>
</protein>
<dbReference type="GeneID" id="61296701"/>
<dbReference type="NCBIfam" id="TIGR03011">
    <property type="entry name" value="sulf_tusB_dsrH"/>
    <property type="match status" value="1"/>
</dbReference>
<evidence type="ECO:0000313" key="2">
    <source>
        <dbReference type="EMBL" id="SGZ06465.1"/>
    </source>
</evidence>
<sequence length="96" mass="10829">MLHIIKSSPFSKNTFIDSLGYLNEGDALLFIQDAVVMTASLHKYAKILQDLLPKISVYTLTEDLDARGLKCILGQQVSYLEFVNLTVSHLQVQTWN</sequence>
<name>A0A090ICF9_9GAMM</name>
<dbReference type="InterPro" id="IPR027396">
    <property type="entry name" value="DsrEFH-like"/>
</dbReference>
<reference evidence="1 3" key="1">
    <citation type="submission" date="2016-11" db="EMBL/GenBank/DDBJ databases">
        <authorList>
            <person name="Klemetsen T."/>
        </authorList>
    </citation>
    <scope>NUCLEOTIDE SEQUENCE [LARGE SCALE GENOMIC DNA]</scope>
    <source>
        <strain evidence="1">MT 2528</strain>
    </source>
</reference>
<dbReference type="GO" id="GO:1990228">
    <property type="term" value="C:sulfurtransferase complex"/>
    <property type="evidence" value="ECO:0007669"/>
    <property type="project" value="TreeGrafter"/>
</dbReference>
<dbReference type="EMBL" id="FPLJ01000063">
    <property type="protein sequence ID" value="SGY94850.1"/>
    <property type="molecule type" value="Genomic_DNA"/>
</dbReference>
<dbReference type="RefSeq" id="WP_045108735.1">
    <property type="nucleotide sequence ID" value="NZ_CAWQZC010000035.1"/>
</dbReference>
<dbReference type="Proteomes" id="UP000182660">
    <property type="component" value="Unassembled WGS sequence"/>
</dbReference>
<dbReference type="SUPFAM" id="SSF75169">
    <property type="entry name" value="DsrEFH-like"/>
    <property type="match status" value="1"/>
</dbReference>
<dbReference type="PANTHER" id="PTHR37526">
    <property type="entry name" value="PROTEIN TUSB"/>
    <property type="match status" value="1"/>
</dbReference>
<dbReference type="InterPro" id="IPR007215">
    <property type="entry name" value="Sulphur_relay_TusB/DsrH"/>
</dbReference>
<dbReference type="OrthoDB" id="6183100at2"/>
<dbReference type="HOGENOM" id="CLU_166087_2_1_6"/>
<dbReference type="EMBL" id="FPLD01000081">
    <property type="protein sequence ID" value="SGZ06465.1"/>
    <property type="molecule type" value="Genomic_DNA"/>
</dbReference>
<organism evidence="2 4">
    <name type="scientific">Moritella viscosa</name>
    <dbReference type="NCBI Taxonomy" id="80854"/>
    <lineage>
        <taxon>Bacteria</taxon>
        <taxon>Pseudomonadati</taxon>
        <taxon>Pseudomonadota</taxon>
        <taxon>Gammaproteobacteria</taxon>
        <taxon>Alteromonadales</taxon>
        <taxon>Moritellaceae</taxon>
        <taxon>Moritella</taxon>
    </lineage>
</organism>
<gene>
    <name evidence="1" type="ORF">MT2528_2865</name>
    <name evidence="2" type="ORF">NVI5450_3059</name>
</gene>
<evidence type="ECO:0000313" key="1">
    <source>
        <dbReference type="EMBL" id="SGY94850.1"/>
    </source>
</evidence>
<dbReference type="PATRIC" id="fig|80854.5.peg.264"/>
<dbReference type="KEGG" id="mvs:MVIS_0253"/>
<accession>A0A090ICF9</accession>
<dbReference type="Gene3D" id="3.40.1260.10">
    <property type="entry name" value="DsrEFH-like"/>
    <property type="match status" value="1"/>
</dbReference>
<dbReference type="GO" id="GO:0002143">
    <property type="term" value="P:tRNA wobble position uridine thiolation"/>
    <property type="evidence" value="ECO:0007669"/>
    <property type="project" value="InterPro"/>
</dbReference>
<dbReference type="PANTHER" id="PTHR37526:SF1">
    <property type="entry name" value="PROTEIN TUSB"/>
    <property type="match status" value="1"/>
</dbReference>
<keyword evidence="3" id="KW-1185">Reference proteome</keyword>